<gene>
    <name evidence="3" type="ORF">SAMN05421753_112210</name>
</gene>
<evidence type="ECO:0008006" key="5">
    <source>
        <dbReference type="Google" id="ProtNLM"/>
    </source>
</evidence>
<dbReference type="RefSeq" id="WP_092052017.1">
    <property type="nucleotide sequence ID" value="NZ_FOQD01000012.1"/>
</dbReference>
<evidence type="ECO:0000256" key="2">
    <source>
        <dbReference type="SAM" id="Phobius"/>
    </source>
</evidence>
<evidence type="ECO:0000313" key="4">
    <source>
        <dbReference type="Proteomes" id="UP000199518"/>
    </source>
</evidence>
<keyword evidence="2" id="KW-0812">Transmembrane</keyword>
<keyword evidence="2" id="KW-0472">Membrane</keyword>
<dbReference type="EMBL" id="FOQD01000012">
    <property type="protein sequence ID" value="SFI82189.1"/>
    <property type="molecule type" value="Genomic_DNA"/>
</dbReference>
<dbReference type="Proteomes" id="UP000199518">
    <property type="component" value="Unassembled WGS sequence"/>
</dbReference>
<sequence>MLQSLEQSPPEQVAKPGASAVAVMGLIAVMGLFLSIWLVRTDVGKKQETTPAVDSGTSSPTAERPIATPAEQPLPHPPVSAPSNDELQSEQVVGRWLLNDSIRREIDIRSDGTATMLVKLDYLSSLIYGSEMTMQLTWQIKDGLLSHTVVSGVPQANVDRLTRDFGKTRSYRIVSVSPTELILESPSASREQHRWVSVK</sequence>
<feature type="compositionally biased region" description="Polar residues" evidence="1">
    <location>
        <begin position="49"/>
        <end position="61"/>
    </location>
</feature>
<keyword evidence="2" id="KW-1133">Transmembrane helix</keyword>
<evidence type="ECO:0000313" key="3">
    <source>
        <dbReference type="EMBL" id="SFI82189.1"/>
    </source>
</evidence>
<evidence type="ECO:0000256" key="1">
    <source>
        <dbReference type="SAM" id="MobiDB-lite"/>
    </source>
</evidence>
<accession>A0A1I3LBS7</accession>
<dbReference type="AlphaFoldDB" id="A0A1I3LBS7"/>
<protein>
    <recommendedName>
        <fullName evidence="5">Lipocalin-like domain-containing protein</fullName>
    </recommendedName>
</protein>
<feature type="transmembrane region" description="Helical" evidence="2">
    <location>
        <begin position="20"/>
        <end position="39"/>
    </location>
</feature>
<reference evidence="4" key="1">
    <citation type="submission" date="2016-10" db="EMBL/GenBank/DDBJ databases">
        <authorList>
            <person name="Varghese N."/>
            <person name="Submissions S."/>
        </authorList>
    </citation>
    <scope>NUCLEOTIDE SEQUENCE [LARGE SCALE GENOMIC DNA]</scope>
    <source>
        <strain evidence="4">DSM 26348</strain>
    </source>
</reference>
<keyword evidence="4" id="KW-1185">Reference proteome</keyword>
<name>A0A1I3LBS7_9PLAN</name>
<feature type="region of interest" description="Disordered" evidence="1">
    <location>
        <begin position="47"/>
        <end position="86"/>
    </location>
</feature>
<proteinExistence type="predicted"/>
<dbReference type="OrthoDB" id="289687at2"/>
<organism evidence="3 4">
    <name type="scientific">Planctomicrobium piriforme</name>
    <dbReference type="NCBI Taxonomy" id="1576369"/>
    <lineage>
        <taxon>Bacteria</taxon>
        <taxon>Pseudomonadati</taxon>
        <taxon>Planctomycetota</taxon>
        <taxon>Planctomycetia</taxon>
        <taxon>Planctomycetales</taxon>
        <taxon>Planctomycetaceae</taxon>
        <taxon>Planctomicrobium</taxon>
    </lineage>
</organism>